<evidence type="ECO:0000259" key="1">
    <source>
        <dbReference type="Pfam" id="PF21864"/>
    </source>
</evidence>
<dbReference type="Pfam" id="PF21864">
    <property type="entry name" value="MORF_dom"/>
    <property type="match status" value="1"/>
</dbReference>
<feature type="domain" description="MORF/ORRM1/DAG-like MORF" evidence="1">
    <location>
        <begin position="144"/>
        <end position="179"/>
    </location>
</feature>
<organism evidence="2">
    <name type="scientific">Cucumis melo</name>
    <name type="common">Muskmelon</name>
    <dbReference type="NCBI Taxonomy" id="3656"/>
    <lineage>
        <taxon>Eukaryota</taxon>
        <taxon>Viridiplantae</taxon>
        <taxon>Streptophyta</taxon>
        <taxon>Embryophyta</taxon>
        <taxon>Tracheophyta</taxon>
        <taxon>Spermatophyta</taxon>
        <taxon>Magnoliopsida</taxon>
        <taxon>eudicotyledons</taxon>
        <taxon>Gunneridae</taxon>
        <taxon>Pentapetalae</taxon>
        <taxon>rosids</taxon>
        <taxon>fabids</taxon>
        <taxon>Cucurbitales</taxon>
        <taxon>Cucurbitaceae</taxon>
        <taxon>Benincaseae</taxon>
        <taxon>Cucumis</taxon>
    </lineage>
</organism>
<dbReference type="EnsemblPlants" id="MELO3C035069.2.1">
    <property type="protein sequence ID" value="MELO3C035069.2.1"/>
    <property type="gene ID" value="MELO3C035069.2"/>
</dbReference>
<evidence type="ECO:0000313" key="2">
    <source>
        <dbReference type="EnsemblPlants" id="MELO3C035069.2.1"/>
    </source>
</evidence>
<dbReference type="AlphaFoldDB" id="A0A9I9EKI8"/>
<name>A0A9I9EKI8_CUCME</name>
<dbReference type="Gramene" id="MELO3C035069.2.1">
    <property type="protein sequence ID" value="MELO3C035069.2.1"/>
    <property type="gene ID" value="MELO3C035069.2"/>
</dbReference>
<proteinExistence type="predicted"/>
<sequence length="304" mass="34368">MELSSNVKSGFGFLTGKDGDFRMPKYMKVICCHNINGKILHFSFSKPLIFFLHEHSSFILQNPSPHKQRTTHDKNPNLNPIFLISTSFLLDDGDPTVRRPISSSEIKAKGDFMAIGGSFEKKRMKMNVVQEFQSPLLLKRIFSLRIKEEARMKMYSVSTKFYFSFGCLVSEEVSHKIKVVTIPSQSCLSLCQKVSISGQFCTQRSFIAFELWNMFLLGLVGLIVPGVQFVKVEIDGNKLAKVRDGWLDVPKRCAVEYNILADYVDRNLCWGSQCGGTCIKCSCVNMKLYPDTSPSPLKSLKSEL</sequence>
<protein>
    <recommendedName>
        <fullName evidence="1">MORF/ORRM1/DAG-like MORF domain-containing protein</fullName>
    </recommendedName>
</protein>
<reference evidence="2" key="1">
    <citation type="submission" date="2023-03" db="UniProtKB">
        <authorList>
            <consortium name="EnsemblPlants"/>
        </authorList>
    </citation>
    <scope>IDENTIFICATION</scope>
</reference>
<dbReference type="InterPro" id="IPR054059">
    <property type="entry name" value="MORF/ORRM1/DAG-like_MORF"/>
</dbReference>
<accession>A0A9I9EKI8</accession>